<organism evidence="2 3">
    <name type="scientific">Panagrolaimus davidi</name>
    <dbReference type="NCBI Taxonomy" id="227884"/>
    <lineage>
        <taxon>Eukaryota</taxon>
        <taxon>Metazoa</taxon>
        <taxon>Ecdysozoa</taxon>
        <taxon>Nematoda</taxon>
        <taxon>Chromadorea</taxon>
        <taxon>Rhabditida</taxon>
        <taxon>Tylenchina</taxon>
        <taxon>Panagrolaimomorpha</taxon>
        <taxon>Panagrolaimoidea</taxon>
        <taxon>Panagrolaimidae</taxon>
        <taxon>Panagrolaimus</taxon>
    </lineage>
</organism>
<dbReference type="Pfam" id="PF23090">
    <property type="entry name" value="MBTPS1_4th"/>
    <property type="match status" value="1"/>
</dbReference>
<evidence type="ECO:0000313" key="3">
    <source>
        <dbReference type="WBParaSite" id="PDA_v2.g30192.t1"/>
    </source>
</evidence>
<protein>
    <recommendedName>
        <fullName evidence="1">MBTPS1 fourth domain-containing protein</fullName>
    </recommendedName>
</protein>
<feature type="domain" description="MBTPS1 fourth" evidence="1">
    <location>
        <begin position="54"/>
        <end position="107"/>
    </location>
</feature>
<evidence type="ECO:0000259" key="1">
    <source>
        <dbReference type="Pfam" id="PF23090"/>
    </source>
</evidence>
<dbReference type="InterPro" id="IPR023214">
    <property type="entry name" value="HAD_sf"/>
</dbReference>
<sequence>MKDYCSQYAKNLQPTYSAIVFNGTSSAQIRLKVKATNKISETIFKFRVKVIPTPLKSQRILWDQFRQMRYPPGYFARDNLKQNNSPLDWNTDHPHTNFKDLYEHLRGMDILLRCRN</sequence>
<name>A0A914QFM1_9BILA</name>
<dbReference type="WBParaSite" id="PDA_v2.g30192.t1">
    <property type="protein sequence ID" value="PDA_v2.g30192.t1"/>
    <property type="gene ID" value="PDA_v2.g30192"/>
</dbReference>
<reference evidence="3" key="1">
    <citation type="submission" date="2022-11" db="UniProtKB">
        <authorList>
            <consortium name="WormBaseParasite"/>
        </authorList>
    </citation>
    <scope>IDENTIFICATION</scope>
</reference>
<dbReference type="InterPro" id="IPR057032">
    <property type="entry name" value="MBTPS1_4th"/>
</dbReference>
<evidence type="ECO:0000313" key="2">
    <source>
        <dbReference type="Proteomes" id="UP000887578"/>
    </source>
</evidence>
<accession>A0A914QFM1</accession>
<keyword evidence="2" id="KW-1185">Reference proteome</keyword>
<dbReference type="Proteomes" id="UP000887578">
    <property type="component" value="Unplaced"/>
</dbReference>
<dbReference type="Gene3D" id="3.40.50.1000">
    <property type="entry name" value="HAD superfamily/HAD-like"/>
    <property type="match status" value="1"/>
</dbReference>
<proteinExistence type="predicted"/>
<dbReference type="AlphaFoldDB" id="A0A914QFM1"/>